<name>A0ABQ5MX00_9MICC</name>
<feature type="transmembrane region" description="Helical" evidence="1">
    <location>
        <begin position="424"/>
        <end position="449"/>
    </location>
</feature>
<reference evidence="3 4" key="1">
    <citation type="journal article" date="2023" name="Int. J. Syst. Evol. Microbiol.">
        <title>Arthrobacter mangrovi sp. nov., an actinobacterium isolated from the rhizosphere of a mangrove.</title>
        <authorList>
            <person name="Hamada M."/>
            <person name="Saitou S."/>
            <person name="Enomoto N."/>
            <person name="Nanri K."/>
            <person name="Hidaka K."/>
            <person name="Miura T."/>
            <person name="Tamura T."/>
        </authorList>
    </citation>
    <scope>NUCLEOTIDE SEQUENCE [LARGE SCALE GENOMIC DNA]</scope>
    <source>
        <strain evidence="3 4">NBRC 112813</strain>
    </source>
</reference>
<dbReference type="InterPro" id="IPR006073">
    <property type="entry name" value="GTP-bd"/>
</dbReference>
<organism evidence="3 4">
    <name type="scientific">Arthrobacter mangrovi</name>
    <dbReference type="NCBI Taxonomy" id="2966350"/>
    <lineage>
        <taxon>Bacteria</taxon>
        <taxon>Bacillati</taxon>
        <taxon>Actinomycetota</taxon>
        <taxon>Actinomycetes</taxon>
        <taxon>Micrococcales</taxon>
        <taxon>Micrococcaceae</taxon>
        <taxon>Arthrobacter</taxon>
    </lineage>
</organism>
<accession>A0ABQ5MX00</accession>
<keyword evidence="1" id="KW-0812">Transmembrane</keyword>
<comment type="caution">
    <text evidence="3">The sequence shown here is derived from an EMBL/GenBank/DDBJ whole genome shotgun (WGS) entry which is preliminary data.</text>
</comment>
<feature type="domain" description="G" evidence="2">
    <location>
        <begin position="59"/>
        <end position="172"/>
    </location>
</feature>
<dbReference type="InterPro" id="IPR005662">
    <property type="entry name" value="GTPase_Era-like"/>
</dbReference>
<dbReference type="Proteomes" id="UP001209654">
    <property type="component" value="Unassembled WGS sequence"/>
</dbReference>
<keyword evidence="4" id="KW-1185">Reference proteome</keyword>
<dbReference type="InterPro" id="IPR027417">
    <property type="entry name" value="P-loop_NTPase"/>
</dbReference>
<dbReference type="EMBL" id="BRVS01000018">
    <property type="protein sequence ID" value="GLB68474.1"/>
    <property type="molecule type" value="Genomic_DNA"/>
</dbReference>
<evidence type="ECO:0000313" key="3">
    <source>
        <dbReference type="EMBL" id="GLB68474.1"/>
    </source>
</evidence>
<dbReference type="SUPFAM" id="SSF52540">
    <property type="entry name" value="P-loop containing nucleoside triphosphate hydrolases"/>
    <property type="match status" value="1"/>
</dbReference>
<dbReference type="PANTHER" id="PTHR42698">
    <property type="entry name" value="GTPASE ERA"/>
    <property type="match status" value="1"/>
</dbReference>
<dbReference type="PANTHER" id="PTHR42698:SF1">
    <property type="entry name" value="GTPASE ERA, MITOCHONDRIAL"/>
    <property type="match status" value="1"/>
</dbReference>
<dbReference type="Gene3D" id="3.40.50.300">
    <property type="entry name" value="P-loop containing nucleotide triphosphate hydrolases"/>
    <property type="match status" value="1"/>
</dbReference>
<evidence type="ECO:0000259" key="2">
    <source>
        <dbReference type="Pfam" id="PF01926"/>
    </source>
</evidence>
<protein>
    <recommendedName>
        <fullName evidence="2">G domain-containing protein</fullName>
    </recommendedName>
</protein>
<proteinExistence type="predicted"/>
<evidence type="ECO:0000313" key="4">
    <source>
        <dbReference type="Proteomes" id="UP001209654"/>
    </source>
</evidence>
<dbReference type="RefSeq" id="WP_264796570.1">
    <property type="nucleotide sequence ID" value="NZ_BRVS01000018.1"/>
</dbReference>
<keyword evidence="1" id="KW-0472">Membrane</keyword>
<dbReference type="Pfam" id="PF01926">
    <property type="entry name" value="MMR_HSR1"/>
    <property type="match status" value="1"/>
</dbReference>
<sequence>MSRHRGAGDASTLQKRLEALSEARELAGDRLREQELAPVLGVLERASARRSLSADHTVVGFFGATGGGKSSLFNAVTGGRIAVAAARRPTTAEPLAGIRTPEGSGPLLDWLEVKQRHVLPDDGSADNPPGLILLDLPDFDSTAAEHRRIVERLVGQVDVLVWVVDPQKYADAALHNGFLRGLASHEAVTMVVLNQIDRLAPDEVEPVLASLRETLAADGLANVQIHPVSAATGAGVDGLRAALGDVVRRRRAGTERLLADVAAGADALAGAAADSDLPAPSKDARRRLSNALATTAGVERVAETVGRSYRRQAHRHTGWPLTRWLGRLRRDPLKRLNLDRRDIDPALSRSSLPAPGPAQRAQADAALREFADAAGRGAPEAWRASIRRAARSRADVLPDALDQALAHTDLGSNRKSWWWPLVGLLQWVALAAALAGALWLLGLAVLGYLQFEVPPAPRVEGFPVPTLMLAAGVLLGVLLALLSAAVARAVAGSRTAKARRRLRASVDEVARAQVIAPVEDEVERCNRFRHAVAAARNGSAVKAGLR</sequence>
<keyword evidence="1" id="KW-1133">Transmembrane helix</keyword>
<evidence type="ECO:0000256" key="1">
    <source>
        <dbReference type="SAM" id="Phobius"/>
    </source>
</evidence>
<gene>
    <name evidence="3" type="ORF">AHIS1636_29160</name>
</gene>
<feature type="transmembrane region" description="Helical" evidence="1">
    <location>
        <begin position="469"/>
        <end position="491"/>
    </location>
</feature>